<comment type="catalytic activity">
    <reaction evidence="2">
        <text>adenosylcob(III)inamide phosphate + GTP + H(+) = adenosylcob(III)inamide-GDP + diphosphate</text>
        <dbReference type="Rhea" id="RHEA:22712"/>
        <dbReference type="ChEBI" id="CHEBI:15378"/>
        <dbReference type="ChEBI" id="CHEBI:33019"/>
        <dbReference type="ChEBI" id="CHEBI:37565"/>
        <dbReference type="ChEBI" id="CHEBI:58502"/>
        <dbReference type="ChEBI" id="CHEBI:60487"/>
        <dbReference type="EC" id="2.7.7.62"/>
    </reaction>
</comment>
<evidence type="ECO:0000256" key="4">
    <source>
        <dbReference type="ARBA" id="ARBA00003889"/>
    </source>
</evidence>
<evidence type="ECO:0000256" key="7">
    <source>
        <dbReference type="ARBA" id="ARBA00007490"/>
    </source>
</evidence>
<dbReference type="Pfam" id="PF02283">
    <property type="entry name" value="CobU"/>
    <property type="match status" value="1"/>
</dbReference>
<dbReference type="PANTHER" id="PTHR34848:SF1">
    <property type="entry name" value="BIFUNCTIONAL ADENOSYLCOBALAMIN BIOSYNTHESIS PROTEIN COBU"/>
    <property type="match status" value="1"/>
</dbReference>
<evidence type="ECO:0000256" key="18">
    <source>
        <dbReference type="PIRSR" id="PIRSR006135-1"/>
    </source>
</evidence>
<dbReference type="EC" id="2.7.1.156" evidence="8"/>
<dbReference type="UniPathway" id="UPA00148">
    <property type="reaction ID" value="UER00236"/>
</dbReference>
<keyword evidence="11 20" id="KW-0808">Transferase</keyword>
<dbReference type="AlphaFoldDB" id="A0A2Z4IDV8"/>
<feature type="binding site" evidence="19">
    <location>
        <begin position="32"/>
        <end position="34"/>
    </location>
    <ligand>
        <name>GTP</name>
        <dbReference type="ChEBI" id="CHEBI:37565"/>
    </ligand>
</feature>
<proteinExistence type="inferred from homology"/>
<dbReference type="InterPro" id="IPR003203">
    <property type="entry name" value="CobU/CobP"/>
</dbReference>
<evidence type="ECO:0000256" key="19">
    <source>
        <dbReference type="PIRSR" id="PIRSR006135-2"/>
    </source>
</evidence>
<comment type="catalytic activity">
    <reaction evidence="1">
        <text>adenosylcob(III)inamide + ATP = adenosylcob(III)inamide phosphate + ADP + H(+)</text>
        <dbReference type="Rhea" id="RHEA:15769"/>
        <dbReference type="ChEBI" id="CHEBI:2480"/>
        <dbReference type="ChEBI" id="CHEBI:15378"/>
        <dbReference type="ChEBI" id="CHEBI:30616"/>
        <dbReference type="ChEBI" id="CHEBI:58502"/>
        <dbReference type="ChEBI" id="CHEBI:456216"/>
        <dbReference type="EC" id="2.7.1.156"/>
    </reaction>
</comment>
<organism evidence="20 21">
    <name type="scientific">Echinicola strongylocentroti</name>
    <dbReference type="NCBI Taxonomy" id="1795355"/>
    <lineage>
        <taxon>Bacteria</taxon>
        <taxon>Pseudomonadati</taxon>
        <taxon>Bacteroidota</taxon>
        <taxon>Cytophagia</taxon>
        <taxon>Cytophagales</taxon>
        <taxon>Cyclobacteriaceae</taxon>
        <taxon>Echinicola</taxon>
    </lineage>
</organism>
<dbReference type="GO" id="GO:0008820">
    <property type="term" value="F:cobinamide phosphate guanylyltransferase activity"/>
    <property type="evidence" value="ECO:0007669"/>
    <property type="project" value="UniProtKB-EC"/>
</dbReference>
<evidence type="ECO:0000256" key="9">
    <source>
        <dbReference type="ARBA" id="ARBA00012523"/>
    </source>
</evidence>
<dbReference type="PANTHER" id="PTHR34848">
    <property type="match status" value="1"/>
</dbReference>
<feature type="binding site" evidence="19">
    <location>
        <begin position="7"/>
        <end position="14"/>
    </location>
    <ligand>
        <name>GTP</name>
        <dbReference type="ChEBI" id="CHEBI:37565"/>
    </ligand>
</feature>
<dbReference type="Gene3D" id="3.40.50.300">
    <property type="entry name" value="P-loop containing nucleotide triphosphate hydrolases"/>
    <property type="match status" value="1"/>
</dbReference>
<keyword evidence="15 19" id="KW-0342">GTP-binding</keyword>
<gene>
    <name evidence="20" type="ORF">DN752_02130</name>
</gene>
<evidence type="ECO:0000256" key="3">
    <source>
        <dbReference type="ARBA" id="ARBA00001522"/>
    </source>
</evidence>
<dbReference type="EMBL" id="CP030041">
    <property type="protein sequence ID" value="AWW29030.1"/>
    <property type="molecule type" value="Genomic_DNA"/>
</dbReference>
<comment type="pathway">
    <text evidence="6">Cofactor biosynthesis; adenosylcobalamin biosynthesis; adenosylcobalamin from cob(II)yrinate a,c-diamide: step 5/7.</text>
</comment>
<keyword evidence="13 20" id="KW-0418">Kinase</keyword>
<dbReference type="SUPFAM" id="SSF52540">
    <property type="entry name" value="P-loop containing nucleoside triphosphate hydrolases"/>
    <property type="match status" value="1"/>
</dbReference>
<dbReference type="GO" id="GO:0009236">
    <property type="term" value="P:cobalamin biosynthetic process"/>
    <property type="evidence" value="ECO:0007669"/>
    <property type="project" value="UniProtKB-UniPathway"/>
</dbReference>
<dbReference type="GO" id="GO:0005524">
    <property type="term" value="F:ATP binding"/>
    <property type="evidence" value="ECO:0007669"/>
    <property type="project" value="UniProtKB-KW"/>
</dbReference>
<evidence type="ECO:0000256" key="15">
    <source>
        <dbReference type="ARBA" id="ARBA00023134"/>
    </source>
</evidence>
<keyword evidence="12 19" id="KW-0547">Nucleotide-binding</keyword>
<feature type="binding site" evidence="19">
    <location>
        <position position="60"/>
    </location>
    <ligand>
        <name>GTP</name>
        <dbReference type="ChEBI" id="CHEBI:37565"/>
    </ligand>
</feature>
<dbReference type="PIRSF" id="PIRSF006135">
    <property type="entry name" value="CobU"/>
    <property type="match status" value="1"/>
</dbReference>
<dbReference type="OrthoDB" id="9799422at2"/>
<comment type="catalytic activity">
    <reaction evidence="3">
        <text>adenosylcob(III)inamide + GTP = adenosylcob(III)inamide phosphate + GDP + H(+)</text>
        <dbReference type="Rhea" id="RHEA:15765"/>
        <dbReference type="ChEBI" id="CHEBI:2480"/>
        <dbReference type="ChEBI" id="CHEBI:15378"/>
        <dbReference type="ChEBI" id="CHEBI:37565"/>
        <dbReference type="ChEBI" id="CHEBI:58189"/>
        <dbReference type="ChEBI" id="CHEBI:58502"/>
        <dbReference type="EC" id="2.7.1.156"/>
    </reaction>
</comment>
<dbReference type="GO" id="GO:0043752">
    <property type="term" value="F:adenosylcobinamide kinase activity"/>
    <property type="evidence" value="ECO:0007669"/>
    <property type="project" value="UniProtKB-EC"/>
</dbReference>
<evidence type="ECO:0000256" key="17">
    <source>
        <dbReference type="ARBA" id="ARBA00030571"/>
    </source>
</evidence>
<dbReference type="KEGG" id="est:DN752_02130"/>
<evidence type="ECO:0000256" key="5">
    <source>
        <dbReference type="ARBA" id="ARBA00004692"/>
    </source>
</evidence>
<feature type="binding site" evidence="19">
    <location>
        <position position="78"/>
    </location>
    <ligand>
        <name>GTP</name>
        <dbReference type="ChEBI" id="CHEBI:37565"/>
    </ligand>
</feature>
<dbReference type="InterPro" id="IPR027417">
    <property type="entry name" value="P-loop_NTPase"/>
</dbReference>
<evidence type="ECO:0000256" key="2">
    <source>
        <dbReference type="ARBA" id="ARBA00000711"/>
    </source>
</evidence>
<sequence length="169" mass="19231">MIHYITGGERSGKSKYAQQLAERLSASPVYLATSRIWDQDFQKRVDRHQSDRDERWTTIEEEKHLGQVDVSGKVMVLDCVTLWLTNWFADSKSDIESCLDSCKSEVDQLFSTAQKGTLIIISNEIGMGLHAQTEVGRKFTELQGWINQYIAQRADKATFMVSGLPLELK</sequence>
<keyword evidence="21" id="KW-1185">Reference proteome</keyword>
<name>A0A2Z4IDV8_9BACT</name>
<evidence type="ECO:0000256" key="10">
    <source>
        <dbReference type="ARBA" id="ARBA00022573"/>
    </source>
</evidence>
<evidence type="ECO:0000256" key="8">
    <source>
        <dbReference type="ARBA" id="ARBA00012016"/>
    </source>
</evidence>
<dbReference type="Proteomes" id="UP000248688">
    <property type="component" value="Chromosome"/>
</dbReference>
<protein>
    <recommendedName>
        <fullName evidence="16">Adenosylcobinamide kinase</fullName>
        <ecNumber evidence="8">2.7.1.156</ecNumber>
        <ecNumber evidence="9">2.7.7.62</ecNumber>
    </recommendedName>
    <alternativeName>
        <fullName evidence="17">Adenosylcobinamide-phosphate guanylyltransferase</fullName>
    </alternativeName>
</protein>
<evidence type="ECO:0000313" key="20">
    <source>
        <dbReference type="EMBL" id="AWW29030.1"/>
    </source>
</evidence>
<keyword evidence="10" id="KW-0169">Cobalamin biosynthesis</keyword>
<dbReference type="RefSeq" id="WP_112782450.1">
    <property type="nucleotide sequence ID" value="NZ_CP030041.1"/>
</dbReference>
<accession>A0A2Z4IDV8</accession>
<comment type="similarity">
    <text evidence="7">Belongs to the CobU/CobP family.</text>
</comment>
<evidence type="ECO:0000256" key="11">
    <source>
        <dbReference type="ARBA" id="ARBA00022679"/>
    </source>
</evidence>
<comment type="function">
    <text evidence="4">Catalyzes ATP-dependent phosphorylation of adenosylcobinamide and addition of GMP to adenosylcobinamide phosphate.</text>
</comment>
<evidence type="ECO:0000256" key="12">
    <source>
        <dbReference type="ARBA" id="ARBA00022741"/>
    </source>
</evidence>
<dbReference type="EC" id="2.7.7.62" evidence="9"/>
<feature type="active site" description="GMP-histidine intermediate" evidence="18">
    <location>
        <position position="48"/>
    </location>
</feature>
<evidence type="ECO:0000256" key="14">
    <source>
        <dbReference type="ARBA" id="ARBA00022840"/>
    </source>
</evidence>
<keyword evidence="14" id="KW-0067">ATP-binding</keyword>
<reference evidence="20 21" key="1">
    <citation type="submission" date="2018-06" db="EMBL/GenBank/DDBJ databases">
        <title>Echinicola strongylocentroti sp. nov., isolated from a sea urchin Strongylocentrotus intermedius.</title>
        <authorList>
            <person name="Bae S.S."/>
        </authorList>
    </citation>
    <scope>NUCLEOTIDE SEQUENCE [LARGE SCALE GENOMIC DNA]</scope>
    <source>
        <strain evidence="20 21">MEBiC08714</strain>
    </source>
</reference>
<dbReference type="GO" id="GO:0005525">
    <property type="term" value="F:GTP binding"/>
    <property type="evidence" value="ECO:0007669"/>
    <property type="project" value="UniProtKB-KW"/>
</dbReference>
<evidence type="ECO:0000256" key="6">
    <source>
        <dbReference type="ARBA" id="ARBA00005159"/>
    </source>
</evidence>
<evidence type="ECO:0000256" key="13">
    <source>
        <dbReference type="ARBA" id="ARBA00022777"/>
    </source>
</evidence>
<dbReference type="CDD" id="cd00544">
    <property type="entry name" value="CobU"/>
    <property type="match status" value="1"/>
</dbReference>
<evidence type="ECO:0000256" key="1">
    <source>
        <dbReference type="ARBA" id="ARBA00000312"/>
    </source>
</evidence>
<evidence type="ECO:0000313" key="21">
    <source>
        <dbReference type="Proteomes" id="UP000248688"/>
    </source>
</evidence>
<comment type="pathway">
    <text evidence="5">Cofactor biosynthesis; adenosylcobalamin biosynthesis; adenosylcobalamin from cob(II)yrinate a,c-diamide: step 6/7.</text>
</comment>
<evidence type="ECO:0000256" key="16">
    <source>
        <dbReference type="ARBA" id="ARBA00029570"/>
    </source>
</evidence>